<evidence type="ECO:0000313" key="6">
    <source>
        <dbReference type="EMBL" id="SFL00921.1"/>
    </source>
</evidence>
<evidence type="ECO:0000313" key="7">
    <source>
        <dbReference type="Proteomes" id="UP000198851"/>
    </source>
</evidence>
<keyword evidence="2" id="KW-0805">Transcription regulation</keyword>
<comment type="similarity">
    <text evidence="1">Belongs to the LysR transcriptional regulatory family.</text>
</comment>
<evidence type="ECO:0000259" key="5">
    <source>
        <dbReference type="PROSITE" id="PS50931"/>
    </source>
</evidence>
<dbReference type="SUPFAM" id="SSF53850">
    <property type="entry name" value="Periplasmic binding protein-like II"/>
    <property type="match status" value="1"/>
</dbReference>
<keyword evidence="4" id="KW-0804">Transcription</keyword>
<dbReference type="RefSeq" id="WP_093323648.1">
    <property type="nucleotide sequence ID" value="NZ_FOSZ01000004.1"/>
</dbReference>
<dbReference type="GO" id="GO:0006351">
    <property type="term" value="P:DNA-templated transcription"/>
    <property type="evidence" value="ECO:0007669"/>
    <property type="project" value="TreeGrafter"/>
</dbReference>
<name>A0A1I4E9Q5_9RHOB</name>
<dbReference type="Gene3D" id="3.40.190.290">
    <property type="match status" value="1"/>
</dbReference>
<dbReference type="GO" id="GO:0003700">
    <property type="term" value="F:DNA-binding transcription factor activity"/>
    <property type="evidence" value="ECO:0007669"/>
    <property type="project" value="InterPro"/>
</dbReference>
<dbReference type="OrthoDB" id="9796526at2"/>
<dbReference type="InterPro" id="IPR036390">
    <property type="entry name" value="WH_DNA-bd_sf"/>
</dbReference>
<dbReference type="STRING" id="1280847.SAMN04488036_10435"/>
<dbReference type="InterPro" id="IPR058163">
    <property type="entry name" value="LysR-type_TF_proteobact-type"/>
</dbReference>
<dbReference type="EMBL" id="FOSZ01000004">
    <property type="protein sequence ID" value="SFL00921.1"/>
    <property type="molecule type" value="Genomic_DNA"/>
</dbReference>
<protein>
    <submittedName>
        <fullName evidence="6">Transcriptional regulator, LysR family</fullName>
    </submittedName>
</protein>
<reference evidence="7" key="1">
    <citation type="submission" date="2016-10" db="EMBL/GenBank/DDBJ databases">
        <authorList>
            <person name="Varghese N."/>
            <person name="Submissions S."/>
        </authorList>
    </citation>
    <scope>NUCLEOTIDE SEQUENCE [LARGE SCALE GENOMIC DNA]</scope>
    <source>
        <strain evidence="7">DSM 28453</strain>
    </source>
</reference>
<sequence length="290" mass="31522">MNVDWDDLKTVLHVVRGGSLAAAGAALGVNYTTVARRIARAESALDMILFERLADGYQPTRAGLRVAEHAAEMEAREHDLLRQLQGQDERLSGRLVLTAPQLMIGPYVAPAIAQFAEAHPAVEVYLKAGNELADLTRREADLAIRISASPGDSLTGLRMAAQDSASFAAPIWAERMTEGKAAVIDWVVYEQIAHVPKQALERFPNSRVVLVCNDMAAMVGAAVSGLGVVRMPVFLGRATPGLVQVPAIEPQTYADVWLVGHPDVWPSAKVKAFREILVPEFRKRRAEFVA</sequence>
<dbReference type="Gene3D" id="1.10.10.10">
    <property type="entry name" value="Winged helix-like DNA-binding domain superfamily/Winged helix DNA-binding domain"/>
    <property type="match status" value="1"/>
</dbReference>
<accession>A0A1I4E9Q5</accession>
<evidence type="ECO:0000256" key="4">
    <source>
        <dbReference type="ARBA" id="ARBA00023163"/>
    </source>
</evidence>
<dbReference type="Proteomes" id="UP000198851">
    <property type="component" value="Unassembled WGS sequence"/>
</dbReference>
<dbReference type="GO" id="GO:0043565">
    <property type="term" value="F:sequence-specific DNA binding"/>
    <property type="evidence" value="ECO:0007669"/>
    <property type="project" value="TreeGrafter"/>
</dbReference>
<proteinExistence type="inferred from homology"/>
<dbReference type="InterPro" id="IPR005119">
    <property type="entry name" value="LysR_subst-bd"/>
</dbReference>
<keyword evidence="3" id="KW-0238">DNA-binding</keyword>
<dbReference type="AlphaFoldDB" id="A0A1I4E9Q5"/>
<dbReference type="SUPFAM" id="SSF46785">
    <property type="entry name" value="Winged helix' DNA-binding domain"/>
    <property type="match status" value="1"/>
</dbReference>
<feature type="domain" description="HTH lysR-type" evidence="5">
    <location>
        <begin position="3"/>
        <end position="60"/>
    </location>
</feature>
<dbReference type="Pfam" id="PF03466">
    <property type="entry name" value="LysR_substrate"/>
    <property type="match status" value="1"/>
</dbReference>
<dbReference type="PANTHER" id="PTHR30537:SF3">
    <property type="entry name" value="TRANSCRIPTIONAL REGULATORY PROTEIN"/>
    <property type="match status" value="1"/>
</dbReference>
<dbReference type="InterPro" id="IPR036388">
    <property type="entry name" value="WH-like_DNA-bd_sf"/>
</dbReference>
<dbReference type="InterPro" id="IPR000847">
    <property type="entry name" value="LysR_HTH_N"/>
</dbReference>
<dbReference type="PROSITE" id="PS50931">
    <property type="entry name" value="HTH_LYSR"/>
    <property type="match status" value="1"/>
</dbReference>
<keyword evidence="7" id="KW-1185">Reference proteome</keyword>
<organism evidence="6 7">
    <name type="scientific">Shimia haliotis</name>
    <dbReference type="NCBI Taxonomy" id="1280847"/>
    <lineage>
        <taxon>Bacteria</taxon>
        <taxon>Pseudomonadati</taxon>
        <taxon>Pseudomonadota</taxon>
        <taxon>Alphaproteobacteria</taxon>
        <taxon>Rhodobacterales</taxon>
        <taxon>Roseobacteraceae</taxon>
    </lineage>
</organism>
<gene>
    <name evidence="6" type="ORF">SAMN04488036_10435</name>
</gene>
<dbReference type="PANTHER" id="PTHR30537">
    <property type="entry name" value="HTH-TYPE TRANSCRIPTIONAL REGULATOR"/>
    <property type="match status" value="1"/>
</dbReference>
<evidence type="ECO:0000256" key="1">
    <source>
        <dbReference type="ARBA" id="ARBA00009437"/>
    </source>
</evidence>
<dbReference type="Pfam" id="PF00126">
    <property type="entry name" value="HTH_1"/>
    <property type="match status" value="1"/>
</dbReference>
<evidence type="ECO:0000256" key="3">
    <source>
        <dbReference type="ARBA" id="ARBA00023125"/>
    </source>
</evidence>
<evidence type="ECO:0000256" key="2">
    <source>
        <dbReference type="ARBA" id="ARBA00023015"/>
    </source>
</evidence>